<evidence type="ECO:0000313" key="4">
    <source>
        <dbReference type="Proteomes" id="UP001642540"/>
    </source>
</evidence>
<dbReference type="PROSITE" id="PS50097">
    <property type="entry name" value="BTB"/>
    <property type="match status" value="1"/>
</dbReference>
<reference evidence="3 4" key="1">
    <citation type="submission" date="2024-08" db="EMBL/GenBank/DDBJ databases">
        <authorList>
            <person name="Cucini C."/>
            <person name="Frati F."/>
        </authorList>
    </citation>
    <scope>NUCLEOTIDE SEQUENCE [LARGE SCALE GENOMIC DNA]</scope>
</reference>
<gene>
    <name evidence="3" type="ORF">ODALV1_LOCUS9902</name>
</gene>
<dbReference type="InterPro" id="IPR000210">
    <property type="entry name" value="BTB/POZ_dom"/>
</dbReference>
<feature type="domain" description="BTB" evidence="2">
    <location>
        <begin position="259"/>
        <end position="328"/>
    </location>
</feature>
<protein>
    <recommendedName>
        <fullName evidence="2">BTB domain-containing protein</fullName>
    </recommendedName>
</protein>
<sequence>MYPYDEFLYFRKPLQLVPKKMGESQEQSEERETKFQNAEITISESKTVSEGKAIWELKNWNDPDNFNLLKKHANCIVHVGEDVALRFYFKVENVSLNNESASRTDFESLSLCVSPLFIEKDLSEYGFAVKVCVEYLNENLEGEVSPPNYKTVPETVLSFEGSQHSSELLVLKEFIMLSRRWHFRCSSGPTTEVYEKPETIRYGITVEFIKCNEASDTTTKLLRKKREVSSEDAPEKGNKVELSICRDFESMYAQEDNYSDIQLESKDGVVVSSHKFVLAARSTKLREMIEEETKKEDFCGVIKMQDLDAKPLNIMLSWMYTGKLDEGGIQPENLEDLIVAAENYGLDQLLKLCEKKVISVCNVMNMLNLFQLAQKYGLMNAMKKISLFIKENIDEVATPTHA</sequence>
<accession>A0ABP1QH01</accession>
<dbReference type="InterPro" id="IPR011333">
    <property type="entry name" value="SKP1/BTB/POZ_sf"/>
</dbReference>
<comment type="caution">
    <text evidence="3">The sequence shown here is derived from an EMBL/GenBank/DDBJ whole genome shotgun (WGS) entry which is preliminary data.</text>
</comment>
<evidence type="ECO:0000259" key="2">
    <source>
        <dbReference type="PROSITE" id="PS50097"/>
    </source>
</evidence>
<dbReference type="EMBL" id="CAXLJM020000030">
    <property type="protein sequence ID" value="CAL8098334.1"/>
    <property type="molecule type" value="Genomic_DNA"/>
</dbReference>
<dbReference type="Pfam" id="PF00651">
    <property type="entry name" value="BTB"/>
    <property type="match status" value="1"/>
</dbReference>
<dbReference type="PANTHER" id="PTHR47274:SF1">
    <property type="entry name" value="BTB_POZ DOMAIN CONTAINING PROTEIN, EXPRESSED"/>
    <property type="match status" value="1"/>
</dbReference>
<dbReference type="Gene3D" id="3.30.710.10">
    <property type="entry name" value="Potassium Channel Kv1.1, Chain A"/>
    <property type="match status" value="1"/>
</dbReference>
<name>A0ABP1QH01_9HEXA</name>
<dbReference type="InterPro" id="IPR044784">
    <property type="entry name" value="At1g01640-like"/>
</dbReference>
<keyword evidence="4" id="KW-1185">Reference proteome</keyword>
<organism evidence="3 4">
    <name type="scientific">Orchesella dallaii</name>
    <dbReference type="NCBI Taxonomy" id="48710"/>
    <lineage>
        <taxon>Eukaryota</taxon>
        <taxon>Metazoa</taxon>
        <taxon>Ecdysozoa</taxon>
        <taxon>Arthropoda</taxon>
        <taxon>Hexapoda</taxon>
        <taxon>Collembola</taxon>
        <taxon>Entomobryomorpha</taxon>
        <taxon>Entomobryoidea</taxon>
        <taxon>Orchesellidae</taxon>
        <taxon>Orchesellinae</taxon>
        <taxon>Orchesella</taxon>
    </lineage>
</organism>
<dbReference type="Proteomes" id="UP001642540">
    <property type="component" value="Unassembled WGS sequence"/>
</dbReference>
<proteinExistence type="predicted"/>
<dbReference type="SMART" id="SM00225">
    <property type="entry name" value="BTB"/>
    <property type="match status" value="1"/>
</dbReference>
<comment type="function">
    <text evidence="1">May act as a substrate-specific adapter of an E3 ubiquitin-protein ligase complex (CUL3-RBX1-BTB) which mediates the ubiquitination and subsequent proteasomal degradation of target proteins.</text>
</comment>
<evidence type="ECO:0000313" key="3">
    <source>
        <dbReference type="EMBL" id="CAL8098334.1"/>
    </source>
</evidence>
<evidence type="ECO:0000256" key="1">
    <source>
        <dbReference type="ARBA" id="ARBA00002668"/>
    </source>
</evidence>
<dbReference type="PANTHER" id="PTHR47274">
    <property type="entry name" value="BTB/POZ DOMAIN CONTAINING PROTEIN, EXPRESSED-RELATED"/>
    <property type="match status" value="1"/>
</dbReference>
<dbReference type="SUPFAM" id="SSF54695">
    <property type="entry name" value="POZ domain"/>
    <property type="match status" value="1"/>
</dbReference>
<dbReference type="CDD" id="cd18186">
    <property type="entry name" value="BTB_POZ_ZBTB_KLHL-like"/>
    <property type="match status" value="1"/>
</dbReference>